<comment type="caution">
    <text evidence="2">The sequence shown here is derived from an EMBL/GenBank/DDBJ whole genome shotgun (WGS) entry which is preliminary data.</text>
</comment>
<evidence type="ECO:0000256" key="1">
    <source>
        <dbReference type="SAM" id="SignalP"/>
    </source>
</evidence>
<feature type="chain" id="PRO_5042012007" evidence="1">
    <location>
        <begin position="21"/>
        <end position="258"/>
    </location>
</feature>
<dbReference type="AlphaFoldDB" id="A0AAD5RAB5"/>
<protein>
    <submittedName>
        <fullName evidence="2">Uncharacterized protein</fullName>
    </submittedName>
</protein>
<evidence type="ECO:0000313" key="3">
    <source>
        <dbReference type="Proteomes" id="UP001196413"/>
    </source>
</evidence>
<organism evidence="2 3">
    <name type="scientific">Parelaphostrongylus tenuis</name>
    <name type="common">Meningeal worm</name>
    <dbReference type="NCBI Taxonomy" id="148309"/>
    <lineage>
        <taxon>Eukaryota</taxon>
        <taxon>Metazoa</taxon>
        <taxon>Ecdysozoa</taxon>
        <taxon>Nematoda</taxon>
        <taxon>Chromadorea</taxon>
        <taxon>Rhabditida</taxon>
        <taxon>Rhabditina</taxon>
        <taxon>Rhabditomorpha</taxon>
        <taxon>Strongyloidea</taxon>
        <taxon>Metastrongylidae</taxon>
        <taxon>Parelaphostrongylus</taxon>
    </lineage>
</organism>
<gene>
    <name evidence="2" type="ORF">KIN20_034537</name>
</gene>
<dbReference type="Proteomes" id="UP001196413">
    <property type="component" value="Unassembled WGS sequence"/>
</dbReference>
<name>A0AAD5RAB5_PARTN</name>
<proteinExistence type="predicted"/>
<evidence type="ECO:0000313" key="2">
    <source>
        <dbReference type="EMBL" id="KAJ1372391.1"/>
    </source>
</evidence>
<accession>A0AAD5RAB5</accession>
<feature type="signal peptide" evidence="1">
    <location>
        <begin position="1"/>
        <end position="20"/>
    </location>
</feature>
<keyword evidence="3" id="KW-1185">Reference proteome</keyword>
<sequence length="258" mass="28098">MERLSILLISLLAKVAIVFECGVIPQGQATTRNFTVSGFKLPTTMVHTASTSAHAQLSSGIATTSGEAKSFVSRLVMQTITAVLEQQGRSAGLSDVIISSILSQLTVQIDYEPLKCMTVTINPSAAMEYLHKAQMAVDEACLFPGNVEWHKKSDKNYISPTLVFFQNERSNNEMLVVPADVGGAPLPHCIVVGNTMTALCTMTAKDSRKIEENKLTTTNIIMANWSKEMWQRIVNRAVRMLELGPFASHFASAFATVA</sequence>
<keyword evidence="1" id="KW-0732">Signal</keyword>
<dbReference type="EMBL" id="JAHQIW010007135">
    <property type="protein sequence ID" value="KAJ1372391.1"/>
    <property type="molecule type" value="Genomic_DNA"/>
</dbReference>
<reference evidence="2" key="1">
    <citation type="submission" date="2021-06" db="EMBL/GenBank/DDBJ databases">
        <title>Parelaphostrongylus tenuis whole genome reference sequence.</title>
        <authorList>
            <person name="Garwood T.J."/>
            <person name="Larsen P.A."/>
            <person name="Fountain-Jones N.M."/>
            <person name="Garbe J.R."/>
            <person name="Macchietto M.G."/>
            <person name="Kania S.A."/>
            <person name="Gerhold R.W."/>
            <person name="Richards J.E."/>
            <person name="Wolf T.M."/>
        </authorList>
    </citation>
    <scope>NUCLEOTIDE SEQUENCE</scope>
    <source>
        <strain evidence="2">MNPRO001-30</strain>
        <tissue evidence="2">Meninges</tissue>
    </source>
</reference>